<feature type="compositionally biased region" description="Basic and acidic residues" evidence="7">
    <location>
        <begin position="634"/>
        <end position="651"/>
    </location>
</feature>
<comment type="subcellular location">
    <subcellularLocation>
        <location evidence="1">Membrane</location>
        <topology evidence="1">Multi-pass membrane protein</topology>
    </subcellularLocation>
</comment>
<evidence type="ECO:0000256" key="7">
    <source>
        <dbReference type="SAM" id="MobiDB-lite"/>
    </source>
</evidence>
<dbReference type="OrthoDB" id="6500128at2759"/>
<dbReference type="PROSITE" id="PS50893">
    <property type="entry name" value="ABC_TRANSPORTER_2"/>
    <property type="match status" value="2"/>
</dbReference>
<evidence type="ECO:0000313" key="11">
    <source>
        <dbReference type="EMBL" id="KAJ4340156.1"/>
    </source>
</evidence>
<evidence type="ECO:0000256" key="8">
    <source>
        <dbReference type="SAM" id="Phobius"/>
    </source>
</evidence>
<feature type="transmembrane region" description="Helical" evidence="8">
    <location>
        <begin position="912"/>
        <end position="931"/>
    </location>
</feature>
<feature type="transmembrane region" description="Helical" evidence="8">
    <location>
        <begin position="260"/>
        <end position="281"/>
    </location>
</feature>
<dbReference type="InterPro" id="IPR017871">
    <property type="entry name" value="ABC_transporter-like_CS"/>
</dbReference>
<dbReference type="GO" id="GO:0005524">
    <property type="term" value="F:ATP binding"/>
    <property type="evidence" value="ECO:0007669"/>
    <property type="project" value="UniProtKB-KW"/>
</dbReference>
<dbReference type="GO" id="GO:0005743">
    <property type="term" value="C:mitochondrial inner membrane"/>
    <property type="evidence" value="ECO:0007669"/>
    <property type="project" value="TreeGrafter"/>
</dbReference>
<feature type="domain" description="ABC transmembrane type-1" evidence="10">
    <location>
        <begin position="44"/>
        <end position="145"/>
    </location>
</feature>
<evidence type="ECO:0000313" key="12">
    <source>
        <dbReference type="Proteomes" id="UP001140562"/>
    </source>
</evidence>
<evidence type="ECO:0000256" key="1">
    <source>
        <dbReference type="ARBA" id="ARBA00004141"/>
    </source>
</evidence>
<dbReference type="Pfam" id="PF00005">
    <property type="entry name" value="ABC_tran"/>
    <property type="match status" value="2"/>
</dbReference>
<dbReference type="InterPro" id="IPR011527">
    <property type="entry name" value="ABC1_TM_dom"/>
</dbReference>
<evidence type="ECO:0000259" key="10">
    <source>
        <dbReference type="PROSITE" id="PS50929"/>
    </source>
</evidence>
<feature type="transmembrane region" description="Helical" evidence="8">
    <location>
        <begin position="92"/>
        <end position="121"/>
    </location>
</feature>
<feature type="transmembrane region" description="Helical" evidence="8">
    <location>
        <begin position="835"/>
        <end position="857"/>
    </location>
</feature>
<dbReference type="Gene3D" id="3.40.50.300">
    <property type="entry name" value="P-loop containing nucleotide triphosphate hydrolases"/>
    <property type="match status" value="3"/>
</dbReference>
<evidence type="ECO:0000256" key="4">
    <source>
        <dbReference type="ARBA" id="ARBA00022840"/>
    </source>
</evidence>
<dbReference type="GO" id="GO:0015421">
    <property type="term" value="F:ABC-type oligopeptide transporter activity"/>
    <property type="evidence" value="ECO:0007669"/>
    <property type="project" value="TreeGrafter"/>
</dbReference>
<evidence type="ECO:0000259" key="9">
    <source>
        <dbReference type="PROSITE" id="PS50893"/>
    </source>
</evidence>
<organism evidence="11 12">
    <name type="scientific">Didymella glomerata</name>
    <dbReference type="NCBI Taxonomy" id="749621"/>
    <lineage>
        <taxon>Eukaryota</taxon>
        <taxon>Fungi</taxon>
        <taxon>Dikarya</taxon>
        <taxon>Ascomycota</taxon>
        <taxon>Pezizomycotina</taxon>
        <taxon>Dothideomycetes</taxon>
        <taxon>Pleosporomycetidae</taxon>
        <taxon>Pleosporales</taxon>
        <taxon>Pleosporineae</taxon>
        <taxon>Didymellaceae</taxon>
        <taxon>Didymella</taxon>
    </lineage>
</organism>
<feature type="transmembrane region" description="Helical" evidence="8">
    <location>
        <begin position="792"/>
        <end position="815"/>
    </location>
</feature>
<accession>A0A9W8X3R9</accession>
<evidence type="ECO:0000256" key="3">
    <source>
        <dbReference type="ARBA" id="ARBA00022741"/>
    </source>
</evidence>
<dbReference type="FunFam" id="3.40.50.300:FF:001471">
    <property type="entry name" value="P-loop containing nucleoside triphosphate hydrolase protein"/>
    <property type="match status" value="1"/>
</dbReference>
<dbReference type="PANTHER" id="PTHR43394">
    <property type="entry name" value="ATP-DEPENDENT PERMEASE MDL1, MITOCHONDRIAL"/>
    <property type="match status" value="1"/>
</dbReference>
<keyword evidence="6 8" id="KW-0472">Membrane</keyword>
<feature type="compositionally biased region" description="Basic and acidic residues" evidence="7">
    <location>
        <begin position="703"/>
        <end position="713"/>
    </location>
</feature>
<feature type="transmembrane region" description="Helical" evidence="8">
    <location>
        <begin position="937"/>
        <end position="958"/>
    </location>
</feature>
<dbReference type="CDD" id="cd18577">
    <property type="entry name" value="ABC_6TM_Pgp_ABCB1_D1_like"/>
    <property type="match status" value="1"/>
</dbReference>
<keyword evidence="5 8" id="KW-1133">Transmembrane helix</keyword>
<dbReference type="Gene3D" id="1.20.1560.10">
    <property type="entry name" value="ABC transporter type 1, transmembrane domain"/>
    <property type="match status" value="3"/>
</dbReference>
<dbReference type="InterPro" id="IPR003439">
    <property type="entry name" value="ABC_transporter-like_ATP-bd"/>
</dbReference>
<dbReference type="CDD" id="cd18578">
    <property type="entry name" value="ABC_6TM_Pgp_ABCB1_D2_like"/>
    <property type="match status" value="1"/>
</dbReference>
<dbReference type="PROSITE" id="PS00211">
    <property type="entry name" value="ABC_TRANSPORTER_1"/>
    <property type="match status" value="1"/>
</dbReference>
<feature type="domain" description="ABC transmembrane type-1" evidence="10">
    <location>
        <begin position="797"/>
        <end position="1078"/>
    </location>
</feature>
<feature type="transmembrane region" description="Helical" evidence="8">
    <location>
        <begin position="226"/>
        <end position="248"/>
    </location>
</feature>
<keyword evidence="3" id="KW-0547">Nucleotide-binding</keyword>
<feature type="region of interest" description="Disordered" evidence="7">
    <location>
        <begin position="1319"/>
        <end position="1354"/>
    </location>
</feature>
<dbReference type="GO" id="GO:0090374">
    <property type="term" value="P:oligopeptide export from mitochondrion"/>
    <property type="evidence" value="ECO:0007669"/>
    <property type="project" value="TreeGrafter"/>
</dbReference>
<feature type="transmembrane region" description="Helical" evidence="8">
    <location>
        <begin position="1021"/>
        <end position="1045"/>
    </location>
</feature>
<feature type="transmembrane region" description="Helical" evidence="8">
    <location>
        <begin position="44"/>
        <end position="68"/>
    </location>
</feature>
<feature type="domain" description="ABC transmembrane type-1" evidence="10">
    <location>
        <begin position="149"/>
        <end position="284"/>
    </location>
</feature>
<feature type="region of interest" description="Disordered" evidence="7">
    <location>
        <begin position="630"/>
        <end position="676"/>
    </location>
</feature>
<evidence type="ECO:0000256" key="6">
    <source>
        <dbReference type="ARBA" id="ARBA00023136"/>
    </source>
</evidence>
<sequence>MATPAPSDHSEKDEKFTTQADDEQEYAAQVGWKALFGFTTTSHIAVLISAFASAAAAAATLPVFSIMYGRVFGAYSDYGAGKTNGDELLSEITRLCVIMTGIAAASWVLNSIFFFLFLLFGELQAKSVRTRIFDVLIRKDITWYDMREMPVIYLAEVYLSKRLNTRTHEQATQLQMALKYITNAIQSIETVKCYNGQNYELQAFTKATSLAATLYKRVANLRSTQIGLIQFFTFTIFVQGFAYGSYLIRTGKLDIGSVITTFWAALLAIGGITGFLPQFIVMQKGKVSGSRLRAMMEQMSREDASHERQGDFKPSKCPGDIEFRQVTFSYPTRTDEIALQDATIFFPAGETTFVIGKSGSGKSTLGQLLVRFYQPTSGQIFLDHVPLNELNVHWLRENITLVELHSVLFDDTVRNNIALGDQNGTITIEEIKNAISFAMLEPVVEGLPAGLETHLGAKGSSLSGGQRQRMALARARIRDTPVLILDESTSALDYVTRAMVLHGIREWRQGKTTIIITHDITQIQSDDFVYLLEKSEVLQEGYRRDMEVEAGMFQSFLASPEAKKVDADNGYDSEEMVDDGQEDELMSLYRNSWVPPSTKRPLSAVLFGQSVLSSFQAETTRSPSIELTNTITGRTDKQLSRTTYKESHAQEQEDVFPPADEAQLRPPPEPMSPVSPVSPVMDTFNTARTSRTLLNDPISRTYSMREKNYDRPLSRASSRPTSSHSAYPKRPSIAVDRTSYHPQLVKQSRRKQLRSKLGRERLADVPPPPADSLPITHILKTVWPVIDWRSRLTLCMAMLATLVHAATTPIFAWVFSQLLSTFYAVEDTKAEALRYILIILALAVVDGLAEYVMFYLYDCVAQSWTQALKTEAMRRILAQPREFFDREENNIARLAETLDHFAEEARNLPGRFTGIFVAMFLVLVISIIWSLAISWKITLVAFASGPILYAITTAYNLISSHWENLANEAADNVGQVLHETFVNIRTVRCLNLESHFHKMYSAATTTAVNIGVKRAIYSGSIFGLLNSSAFFVTIALFWFGAWLIAQGSHTVLRVTETFMILMLSINDVSKMSQYMTQVNISRAAGARLLRLARLPTTSHEDSGTLKPTSAVGDIVFKDVSFTYPSRPSVQALQNTSFTLPRGSCTAIVGASGSGKSTIASLLLKLYPPSPSLSPLLSNTKDIHIAGLPLRNLDTHTLRSKIALVSQTPVLFPGSIAQNIAYGLSPSSPQTSLESIRRAAHAAGLSEFVDSLPNGYATLVGAGGTGVSGGQAQRIAIARALVREPDVLILDEATSALDVLAAGMVRETVARLVFGDEKERVGSSPSASSDRLNEDGTAKSPGWLRARGRGVKGKEKRRQMTVIVITHAREMMSVASHIVVLDKGRVVEEGGYGELKRKRGGAFARMLRGEALE</sequence>
<dbReference type="SMART" id="SM00382">
    <property type="entry name" value="AAA"/>
    <property type="match status" value="2"/>
</dbReference>
<dbReference type="GO" id="GO:0016887">
    <property type="term" value="F:ATP hydrolysis activity"/>
    <property type="evidence" value="ECO:0007669"/>
    <property type="project" value="InterPro"/>
</dbReference>
<dbReference type="SUPFAM" id="SSF90123">
    <property type="entry name" value="ABC transporter transmembrane region"/>
    <property type="match status" value="2"/>
</dbReference>
<feature type="compositionally biased region" description="Low complexity" evidence="7">
    <location>
        <begin position="714"/>
        <end position="728"/>
    </location>
</feature>
<gene>
    <name evidence="11" type="primary">HST6</name>
    <name evidence="11" type="ORF">N0V87_002777</name>
</gene>
<dbReference type="Pfam" id="PF00664">
    <property type="entry name" value="ABC_membrane"/>
    <property type="match status" value="3"/>
</dbReference>
<dbReference type="Proteomes" id="UP001140562">
    <property type="component" value="Unassembled WGS sequence"/>
</dbReference>
<keyword evidence="12" id="KW-1185">Reference proteome</keyword>
<keyword evidence="2 8" id="KW-0812">Transmembrane</keyword>
<feature type="domain" description="ABC transporter" evidence="9">
    <location>
        <begin position="1114"/>
        <end position="1407"/>
    </location>
</feature>
<dbReference type="InterPro" id="IPR039421">
    <property type="entry name" value="Type_1_exporter"/>
</dbReference>
<protein>
    <submittedName>
        <fullName evidence="11">ATP-dependent permease</fullName>
    </submittedName>
</protein>
<feature type="compositionally biased region" description="Basic residues" evidence="7">
    <location>
        <begin position="1345"/>
        <end position="1354"/>
    </location>
</feature>
<feature type="region of interest" description="Disordered" evidence="7">
    <location>
        <begin position="694"/>
        <end position="733"/>
    </location>
</feature>
<reference evidence="11" key="1">
    <citation type="submission" date="2022-10" db="EMBL/GenBank/DDBJ databases">
        <title>Tapping the CABI collections for fungal endophytes: first genome assemblies for Collariella, Neodidymelliopsis, Ascochyta clinopodiicola, Didymella pomorum, Didymosphaeria variabile, Neocosmospora piperis and Neocucurbitaria cava.</title>
        <authorList>
            <person name="Hill R."/>
        </authorList>
    </citation>
    <scope>NUCLEOTIDE SEQUENCE</scope>
    <source>
        <strain evidence="11">IMI 360193</strain>
    </source>
</reference>
<dbReference type="InterPro" id="IPR003593">
    <property type="entry name" value="AAA+_ATPase"/>
</dbReference>
<dbReference type="PANTHER" id="PTHR43394:SF1">
    <property type="entry name" value="ATP-BINDING CASSETTE SUB-FAMILY B MEMBER 10, MITOCHONDRIAL"/>
    <property type="match status" value="1"/>
</dbReference>
<dbReference type="InterPro" id="IPR027417">
    <property type="entry name" value="P-loop_NTPase"/>
</dbReference>
<dbReference type="InterPro" id="IPR036640">
    <property type="entry name" value="ABC1_TM_sf"/>
</dbReference>
<dbReference type="SUPFAM" id="SSF52540">
    <property type="entry name" value="P-loop containing nucleoside triphosphate hydrolases"/>
    <property type="match status" value="3"/>
</dbReference>
<evidence type="ECO:0000256" key="5">
    <source>
        <dbReference type="ARBA" id="ARBA00022989"/>
    </source>
</evidence>
<keyword evidence="4" id="KW-0067">ATP-binding</keyword>
<dbReference type="EMBL" id="JAPEUV010000018">
    <property type="protein sequence ID" value="KAJ4340156.1"/>
    <property type="molecule type" value="Genomic_DNA"/>
</dbReference>
<feature type="domain" description="ABC transporter" evidence="9">
    <location>
        <begin position="321"/>
        <end position="559"/>
    </location>
</feature>
<proteinExistence type="predicted"/>
<comment type="caution">
    <text evidence="11">The sequence shown here is derived from an EMBL/GenBank/DDBJ whole genome shotgun (WGS) entry which is preliminary data.</text>
</comment>
<evidence type="ECO:0000256" key="2">
    <source>
        <dbReference type="ARBA" id="ARBA00022692"/>
    </source>
</evidence>
<name>A0A9W8X3R9_9PLEO</name>
<dbReference type="PROSITE" id="PS50929">
    <property type="entry name" value="ABC_TM1F"/>
    <property type="match status" value="3"/>
</dbReference>